<dbReference type="Proteomes" id="UP000476411">
    <property type="component" value="Chromosome"/>
</dbReference>
<dbReference type="PROSITE" id="PS51764">
    <property type="entry name" value="GH26"/>
    <property type="match status" value="1"/>
</dbReference>
<sequence>METKVKTPARILRPTRTELLILRSIIITGMISMGVLLYHLFHAANIGNKTLYWLLMSGILYFCLKILHEWYHYFCISIPQPPPSEARPTVDILTTFCAGEPYEMILETLTAMQAITYPHTTWLCDEANDPYLKEMCRQMGVRHLTRNNRKDAKAGNINNALQYATGELCVVMDPDHVPSPDFLDRVIAYFDDPSIGFVQIVQAYGNVGDNIIAKGAAQQTFQFYGPMMMAMNTYGTVQAIGANCTFRRAALDSIGGHAAGLAEDMHTAMQLHAKGWKSVYVPEVLTLGLVPSTLSAYYKQQLKWARGTFELLMVTYPKLFSKFTWRQKLHYGTLPFHYLSGLMFFINFLVPVLSLTLGIIPCQFDLLSFGIVSLPFVTSTILVRHFVQRWVMAEEESGFHIVGGLLLMGTWWIYVLGLIYTIIRKKVPYIPTPKDDKEGTSWKLFIPNASILLVSLVAIIYGLWLDWNPYAWVMAGIASVNCVIMLFNILAGIWKGRITDVAPQTTMEFFYHHYYATKIRLWKFRHAAYVIMRQCALSLMLLICCCTAWLIYQERQLPGGDKAPPAYKEAVFYTGIFSPLDTTGNTAMAALKHYNVVKGSPFNIVSCYIPWGDTPACLPDDSLMQVIFAANAVPMITWEPWASLFEDTSGRHSAAKEQQVMARICKGEFDHYLSQFVQAMIHLQRPVFLRFAHEPDNPAYPWSNAGGNTPADYIAAWKYVHDYFLQAGARNVIWVWNPWKATAVGKYFPGREYVDWLAVTILNYGRMNPDRKWYSFSQLYAPFHAQPLFRSGLPVMIAEAGSLATEPGQSGWLQDAFADMSNRFTEIKGTVLFNSRYDQNMPGAQRGALDWELMDPAAPLSLIDNLQQNSSGPVNARVLLPAVHTSPSPRNAILSDTIRGVVYSKGIPWLRNRHTLTRQVIAADFTQMRQLGINTIRRYGPGVYDHNIFAIAEKLHMQIQYAFRMPVPERINGNEEWPESFITSVVKTVNANKDNQQIIGWHLGNNYWQELDSMYIKPSLLYHQDLYIQWLQKLVRQIKAADPERPVTLDLPAGRQFALTVQTIADAIPELSAIGLTGNTDSNLVKAGGEIPFFPSGIGVDRYIAGNKKGPVYIDAWQDMQTRDLITFNGLTDLQGNYKPAALQLAQKWNPAFKGATLPAIKILKPTKITEPGAVLIYHALVAEKGTWNLDGYFDPALHFDWYLCKVNSGGYPVYMRHVGSGATLHLSVPDMPEEYRLYLVAGKGAFVTTAYDRLNTPWIK</sequence>
<feature type="transmembrane region" description="Helical" evidence="10">
    <location>
        <begin position="399"/>
        <end position="423"/>
    </location>
</feature>
<evidence type="ECO:0000256" key="7">
    <source>
        <dbReference type="ARBA" id="ARBA00023136"/>
    </source>
</evidence>
<dbReference type="Pfam" id="PF02156">
    <property type="entry name" value="Glyco_hydro_26"/>
    <property type="match status" value="1"/>
</dbReference>
<evidence type="ECO:0000256" key="8">
    <source>
        <dbReference type="ARBA" id="ARBA00023295"/>
    </source>
</evidence>
<dbReference type="SUPFAM" id="SSF53448">
    <property type="entry name" value="Nucleotide-diphospho-sugar transferases"/>
    <property type="match status" value="1"/>
</dbReference>
<evidence type="ECO:0000256" key="4">
    <source>
        <dbReference type="ARBA" id="ARBA00022692"/>
    </source>
</evidence>
<keyword evidence="5 9" id="KW-0378">Hydrolase</keyword>
<evidence type="ECO:0000313" key="12">
    <source>
        <dbReference type="EMBL" id="QHS59411.1"/>
    </source>
</evidence>
<dbReference type="GO" id="GO:0016758">
    <property type="term" value="F:hexosyltransferase activity"/>
    <property type="evidence" value="ECO:0007669"/>
    <property type="project" value="TreeGrafter"/>
</dbReference>
<dbReference type="InterPro" id="IPR017853">
    <property type="entry name" value="GH"/>
</dbReference>
<evidence type="ECO:0000256" key="6">
    <source>
        <dbReference type="ARBA" id="ARBA00022989"/>
    </source>
</evidence>
<feature type="active site" description="Proton donor" evidence="9">
    <location>
        <position position="694"/>
    </location>
</feature>
<protein>
    <submittedName>
        <fullName evidence="12">Glycosyltransferase</fullName>
    </submittedName>
</protein>
<reference evidence="12 13" key="1">
    <citation type="submission" date="2020-01" db="EMBL/GenBank/DDBJ databases">
        <title>Complete genome sequence of Chitinophaga sp. H33E-04 isolated from quinoa roots.</title>
        <authorList>
            <person name="Weon H.-Y."/>
            <person name="Lee S.A."/>
        </authorList>
    </citation>
    <scope>NUCLEOTIDE SEQUENCE [LARGE SCALE GENOMIC DNA]</scope>
    <source>
        <strain evidence="12 13">H33E-04</strain>
    </source>
</reference>
<evidence type="ECO:0000313" key="13">
    <source>
        <dbReference type="Proteomes" id="UP000476411"/>
    </source>
</evidence>
<organism evidence="12 13">
    <name type="scientific">Chitinophaga agri</name>
    <dbReference type="NCBI Taxonomy" id="2703787"/>
    <lineage>
        <taxon>Bacteria</taxon>
        <taxon>Pseudomonadati</taxon>
        <taxon>Bacteroidota</taxon>
        <taxon>Chitinophagia</taxon>
        <taxon>Chitinophagales</taxon>
        <taxon>Chitinophagaceae</taxon>
        <taxon>Chitinophaga</taxon>
    </lineage>
</organism>
<evidence type="ECO:0000256" key="3">
    <source>
        <dbReference type="ARBA" id="ARBA00022679"/>
    </source>
</evidence>
<gene>
    <name evidence="12" type="ORF">GWR21_07370</name>
</gene>
<accession>A0A6B9ZD38</accession>
<dbReference type="GO" id="GO:0004553">
    <property type="term" value="F:hydrolase activity, hydrolyzing O-glycosyl compounds"/>
    <property type="evidence" value="ECO:0007669"/>
    <property type="project" value="InterPro"/>
</dbReference>
<evidence type="ECO:0000256" key="9">
    <source>
        <dbReference type="PROSITE-ProRule" id="PRU01100"/>
    </source>
</evidence>
<feature type="transmembrane region" description="Helical" evidence="10">
    <location>
        <begin position="279"/>
        <end position="298"/>
    </location>
</feature>
<dbReference type="CDD" id="cd06421">
    <property type="entry name" value="CESA_CelA_like"/>
    <property type="match status" value="1"/>
</dbReference>
<name>A0A6B9ZD38_9BACT</name>
<feature type="transmembrane region" description="Helical" evidence="10">
    <location>
        <begin position="530"/>
        <end position="552"/>
    </location>
</feature>
<keyword evidence="3 12" id="KW-0808">Transferase</keyword>
<dbReference type="PANTHER" id="PTHR43867">
    <property type="entry name" value="CELLULOSE SYNTHASE CATALYTIC SUBUNIT A [UDP-FORMING]"/>
    <property type="match status" value="1"/>
</dbReference>
<feature type="active site" description="Nucleophile" evidence="9">
    <location>
        <position position="799"/>
    </location>
</feature>
<dbReference type="PANTHER" id="PTHR43867:SF2">
    <property type="entry name" value="CELLULOSE SYNTHASE CATALYTIC SUBUNIT A [UDP-FORMING]"/>
    <property type="match status" value="1"/>
</dbReference>
<feature type="transmembrane region" description="Helical" evidence="10">
    <location>
        <begin position="336"/>
        <end position="359"/>
    </location>
</feature>
<comment type="similarity">
    <text evidence="9">Belongs to the glycosyl hydrolase 26 family.</text>
</comment>
<keyword evidence="8 9" id="KW-0326">Glycosidase</keyword>
<dbReference type="KEGG" id="chih:GWR21_07370"/>
<dbReference type="InterPro" id="IPR022790">
    <property type="entry name" value="GH26_dom"/>
</dbReference>
<dbReference type="EMBL" id="CP048113">
    <property type="protein sequence ID" value="QHS59411.1"/>
    <property type="molecule type" value="Genomic_DNA"/>
</dbReference>
<dbReference type="AlphaFoldDB" id="A0A6B9ZD38"/>
<dbReference type="RefSeq" id="WP_162331108.1">
    <property type="nucleotide sequence ID" value="NZ_CP048113.1"/>
</dbReference>
<feature type="transmembrane region" description="Helical" evidence="10">
    <location>
        <begin position="470"/>
        <end position="494"/>
    </location>
</feature>
<dbReference type="SUPFAM" id="SSF51445">
    <property type="entry name" value="(Trans)glycosidases"/>
    <property type="match status" value="2"/>
</dbReference>
<keyword evidence="2" id="KW-0328">Glycosyltransferase</keyword>
<keyword evidence="6 10" id="KW-1133">Transmembrane helix</keyword>
<feature type="transmembrane region" description="Helical" evidence="10">
    <location>
        <begin position="444"/>
        <end position="464"/>
    </location>
</feature>
<feature type="transmembrane region" description="Helical" evidence="10">
    <location>
        <begin position="20"/>
        <end position="38"/>
    </location>
</feature>
<feature type="transmembrane region" description="Helical" evidence="10">
    <location>
        <begin position="50"/>
        <end position="67"/>
    </location>
</feature>
<proteinExistence type="inferred from homology"/>
<evidence type="ECO:0000256" key="2">
    <source>
        <dbReference type="ARBA" id="ARBA00022676"/>
    </source>
</evidence>
<evidence type="ECO:0000256" key="10">
    <source>
        <dbReference type="SAM" id="Phobius"/>
    </source>
</evidence>
<keyword evidence="13" id="KW-1185">Reference proteome</keyword>
<dbReference type="InterPro" id="IPR050321">
    <property type="entry name" value="Glycosyltr_2/OpgH_subfam"/>
</dbReference>
<comment type="subcellular location">
    <subcellularLocation>
        <location evidence="1">Membrane</location>
        <topology evidence="1">Multi-pass membrane protein</topology>
    </subcellularLocation>
</comment>
<feature type="domain" description="GH26" evidence="11">
    <location>
        <begin position="552"/>
        <end position="863"/>
    </location>
</feature>
<evidence type="ECO:0000259" key="11">
    <source>
        <dbReference type="PROSITE" id="PS51764"/>
    </source>
</evidence>
<dbReference type="GO" id="GO:0005886">
    <property type="term" value="C:plasma membrane"/>
    <property type="evidence" value="ECO:0007669"/>
    <property type="project" value="TreeGrafter"/>
</dbReference>
<keyword evidence="4 10" id="KW-0812">Transmembrane</keyword>
<keyword evidence="7 10" id="KW-0472">Membrane</keyword>
<evidence type="ECO:0000256" key="5">
    <source>
        <dbReference type="ARBA" id="ARBA00022801"/>
    </source>
</evidence>
<dbReference type="Pfam" id="PF13641">
    <property type="entry name" value="Glyco_tranf_2_3"/>
    <property type="match status" value="1"/>
</dbReference>
<feature type="transmembrane region" description="Helical" evidence="10">
    <location>
        <begin position="366"/>
        <end position="387"/>
    </location>
</feature>
<evidence type="ECO:0000256" key="1">
    <source>
        <dbReference type="ARBA" id="ARBA00004141"/>
    </source>
</evidence>
<dbReference type="Gene3D" id="3.20.20.80">
    <property type="entry name" value="Glycosidases"/>
    <property type="match status" value="2"/>
</dbReference>
<dbReference type="InterPro" id="IPR029044">
    <property type="entry name" value="Nucleotide-diphossugar_trans"/>
</dbReference>
<dbReference type="Gene3D" id="3.90.550.10">
    <property type="entry name" value="Spore Coat Polysaccharide Biosynthesis Protein SpsA, Chain A"/>
    <property type="match status" value="1"/>
</dbReference>